<evidence type="ECO:0000313" key="2">
    <source>
        <dbReference type="Proteomes" id="UP000008953"/>
    </source>
</evidence>
<protein>
    <submittedName>
        <fullName evidence="1">Uncharacterized protein</fullName>
    </submittedName>
</protein>
<evidence type="ECO:0000313" key="1">
    <source>
        <dbReference type="EMBL" id="CBL11149.1"/>
    </source>
</evidence>
<reference evidence="1 2" key="2">
    <citation type="submission" date="2010-03" db="EMBL/GenBank/DDBJ databases">
        <authorList>
            <person name="Pajon A."/>
        </authorList>
    </citation>
    <scope>NUCLEOTIDE SEQUENCE [LARGE SCALE GENOMIC DNA]</scope>
    <source>
        <strain evidence="1 2">XB6B4</strain>
    </source>
</reference>
<dbReference type="EMBL" id="FP929050">
    <property type="protein sequence ID" value="CBL11149.1"/>
    <property type="molecule type" value="Genomic_DNA"/>
</dbReference>
<sequence length="63" mass="7077">MMVAKIVQNKGGKSYPMCWALLLQGHMLCKGGIAGILLRKTKEENPLLLQRQSHFAPQNKEDL</sequence>
<dbReference type="Proteomes" id="UP000008953">
    <property type="component" value="Chromosome"/>
</dbReference>
<dbReference type="HOGENOM" id="CLU_2883119_0_0_9"/>
<organism evidence="1 2">
    <name type="scientific">Roseburia intestinalis XB6B4</name>
    <dbReference type="NCBI Taxonomy" id="718255"/>
    <lineage>
        <taxon>Bacteria</taxon>
        <taxon>Bacillati</taxon>
        <taxon>Bacillota</taxon>
        <taxon>Clostridia</taxon>
        <taxon>Lachnospirales</taxon>
        <taxon>Lachnospiraceae</taxon>
        <taxon>Roseburia</taxon>
    </lineage>
</organism>
<gene>
    <name evidence="1" type="ORF">RO1_03710</name>
</gene>
<name>D4KUV9_9FIRM</name>
<dbReference type="KEGG" id="rix:RO1_03710"/>
<dbReference type="PATRIC" id="fig|718255.3.peg.642"/>
<proteinExistence type="predicted"/>
<dbReference type="AlphaFoldDB" id="D4KUV9"/>
<accession>D4KUV9</accession>
<reference evidence="1 2" key="1">
    <citation type="submission" date="2010-03" db="EMBL/GenBank/DDBJ databases">
        <title>The genome sequence of Roseburia intestinalis XB6B4.</title>
        <authorList>
            <consortium name="metaHIT consortium -- http://www.metahit.eu/"/>
            <person name="Pajon A."/>
            <person name="Turner K."/>
            <person name="Parkhill J."/>
            <person name="Bernalier A."/>
        </authorList>
    </citation>
    <scope>NUCLEOTIDE SEQUENCE [LARGE SCALE GENOMIC DNA]</scope>
    <source>
        <strain evidence="1 2">XB6B4</strain>
    </source>
</reference>